<dbReference type="AlphaFoldDB" id="A0A919K8D6"/>
<feature type="transmembrane region" description="Helical" evidence="2">
    <location>
        <begin position="73"/>
        <end position="94"/>
    </location>
</feature>
<protein>
    <submittedName>
        <fullName evidence="4">Membrane protein</fullName>
    </submittedName>
</protein>
<name>A0A919K8D6_9ACTN</name>
<proteinExistence type="predicted"/>
<feature type="transmembrane region" description="Helical" evidence="2">
    <location>
        <begin position="26"/>
        <end position="53"/>
    </location>
</feature>
<keyword evidence="2" id="KW-0812">Transmembrane</keyword>
<feature type="transmembrane region" description="Helical" evidence="2">
    <location>
        <begin position="123"/>
        <end position="141"/>
    </location>
</feature>
<keyword evidence="5" id="KW-1185">Reference proteome</keyword>
<evidence type="ECO:0000313" key="4">
    <source>
        <dbReference type="EMBL" id="GIE98471.1"/>
    </source>
</evidence>
<dbReference type="RefSeq" id="WP_203785502.1">
    <property type="nucleotide sequence ID" value="NZ_BOMV01000063.1"/>
</dbReference>
<keyword evidence="2" id="KW-0472">Membrane</keyword>
<reference evidence="4" key="1">
    <citation type="submission" date="2021-01" db="EMBL/GenBank/DDBJ databases">
        <title>Whole genome shotgun sequence of Actinoplanes rishiriensis NBRC 108556.</title>
        <authorList>
            <person name="Komaki H."/>
            <person name="Tamura T."/>
        </authorList>
    </citation>
    <scope>NUCLEOTIDE SEQUENCE</scope>
    <source>
        <strain evidence="4">NBRC 108556</strain>
    </source>
</reference>
<sequence>MSDTQQQRPTASDPPYAPRRPEPTGWVGFVVFAGVMLMMLGGFQAIEGLVAIFRDDYYLVTRDGLLLTMDLSAWGWTHLIIGLIAVGTGIGVLLGQTWARVVGIIIAVVSALANLAFLPAYPIWCTIIIAMDVLVIYALAVHGREVRY</sequence>
<feature type="domain" description="DUF7144" evidence="3">
    <location>
        <begin position="30"/>
        <end position="144"/>
    </location>
</feature>
<evidence type="ECO:0000259" key="3">
    <source>
        <dbReference type="Pfam" id="PF23636"/>
    </source>
</evidence>
<dbReference type="InterPro" id="IPR055568">
    <property type="entry name" value="DUF7144"/>
</dbReference>
<dbReference type="Proteomes" id="UP000636960">
    <property type="component" value="Unassembled WGS sequence"/>
</dbReference>
<dbReference type="Pfam" id="PF23636">
    <property type="entry name" value="DUF7144"/>
    <property type="match status" value="1"/>
</dbReference>
<evidence type="ECO:0000313" key="5">
    <source>
        <dbReference type="Proteomes" id="UP000636960"/>
    </source>
</evidence>
<dbReference type="EMBL" id="BOMV01000063">
    <property type="protein sequence ID" value="GIE98471.1"/>
    <property type="molecule type" value="Genomic_DNA"/>
</dbReference>
<gene>
    <name evidence="4" type="ORF">Ari01nite_59360</name>
</gene>
<feature type="compositionally biased region" description="Polar residues" evidence="1">
    <location>
        <begin position="1"/>
        <end position="10"/>
    </location>
</feature>
<feature type="transmembrane region" description="Helical" evidence="2">
    <location>
        <begin position="101"/>
        <end position="117"/>
    </location>
</feature>
<organism evidence="4 5">
    <name type="scientific">Paractinoplanes rishiriensis</name>
    <dbReference type="NCBI Taxonomy" id="1050105"/>
    <lineage>
        <taxon>Bacteria</taxon>
        <taxon>Bacillati</taxon>
        <taxon>Actinomycetota</taxon>
        <taxon>Actinomycetes</taxon>
        <taxon>Micromonosporales</taxon>
        <taxon>Micromonosporaceae</taxon>
        <taxon>Paractinoplanes</taxon>
    </lineage>
</organism>
<evidence type="ECO:0000256" key="2">
    <source>
        <dbReference type="SAM" id="Phobius"/>
    </source>
</evidence>
<evidence type="ECO:0000256" key="1">
    <source>
        <dbReference type="SAM" id="MobiDB-lite"/>
    </source>
</evidence>
<keyword evidence="2" id="KW-1133">Transmembrane helix</keyword>
<accession>A0A919K8D6</accession>
<feature type="region of interest" description="Disordered" evidence="1">
    <location>
        <begin position="1"/>
        <end position="20"/>
    </location>
</feature>
<comment type="caution">
    <text evidence="4">The sequence shown here is derived from an EMBL/GenBank/DDBJ whole genome shotgun (WGS) entry which is preliminary data.</text>
</comment>